<evidence type="ECO:0000313" key="3">
    <source>
        <dbReference type="Proteomes" id="UP001138621"/>
    </source>
</evidence>
<sequence>MRPDSRLVMTHKGQAFELAFKHRELENGPEVYRACDSLQQTISRLYRQAGIKLGSSHSGRRSLAARVLAVTGDVETVQTILGHQHLHSKPYLSVDQNTIRRTYELALT</sequence>
<evidence type="ECO:0000313" key="2">
    <source>
        <dbReference type="EMBL" id="MBA1306724.1"/>
    </source>
</evidence>
<accession>A0AA40RVD8</accession>
<dbReference type="GO" id="GO:0015074">
    <property type="term" value="P:DNA integration"/>
    <property type="evidence" value="ECO:0007669"/>
    <property type="project" value="InterPro"/>
</dbReference>
<dbReference type="GO" id="GO:0003677">
    <property type="term" value="F:DNA binding"/>
    <property type="evidence" value="ECO:0007669"/>
    <property type="project" value="InterPro"/>
</dbReference>
<dbReference type="InterPro" id="IPR013762">
    <property type="entry name" value="Integrase-like_cat_sf"/>
</dbReference>
<proteinExistence type="predicted"/>
<organism evidence="2 3">
    <name type="scientific">Stutzerimonas stutzeri</name>
    <name type="common">Pseudomonas stutzeri</name>
    <dbReference type="NCBI Taxonomy" id="316"/>
    <lineage>
        <taxon>Bacteria</taxon>
        <taxon>Pseudomonadati</taxon>
        <taxon>Pseudomonadota</taxon>
        <taxon>Gammaproteobacteria</taxon>
        <taxon>Pseudomonadales</taxon>
        <taxon>Pseudomonadaceae</taxon>
        <taxon>Stutzerimonas</taxon>
    </lineage>
</organism>
<dbReference type="Proteomes" id="UP001138621">
    <property type="component" value="Unassembled WGS sequence"/>
</dbReference>
<dbReference type="GO" id="GO:0006310">
    <property type="term" value="P:DNA recombination"/>
    <property type="evidence" value="ECO:0007669"/>
    <property type="project" value="UniProtKB-KW"/>
</dbReference>
<dbReference type="AlphaFoldDB" id="A0AA40RVD8"/>
<protein>
    <submittedName>
        <fullName evidence="2">Integrase</fullName>
    </submittedName>
</protein>
<dbReference type="Gene3D" id="1.10.443.10">
    <property type="entry name" value="Intergrase catalytic core"/>
    <property type="match status" value="1"/>
</dbReference>
<dbReference type="InterPro" id="IPR011010">
    <property type="entry name" value="DNA_brk_join_enz"/>
</dbReference>
<dbReference type="SUPFAM" id="SSF56349">
    <property type="entry name" value="DNA breaking-rejoining enzymes"/>
    <property type="match status" value="1"/>
</dbReference>
<comment type="caution">
    <text evidence="2">The sequence shown here is derived from an EMBL/GenBank/DDBJ whole genome shotgun (WGS) entry which is preliminary data.</text>
</comment>
<evidence type="ECO:0000256" key="1">
    <source>
        <dbReference type="ARBA" id="ARBA00023172"/>
    </source>
</evidence>
<name>A0AA40RVD8_STUST</name>
<keyword evidence="1" id="KW-0233">DNA recombination</keyword>
<dbReference type="EMBL" id="JAAMRD010000020">
    <property type="protein sequence ID" value="MBA1306724.1"/>
    <property type="molecule type" value="Genomic_DNA"/>
</dbReference>
<gene>
    <name evidence="2" type="ORF">G7024_20205</name>
</gene>
<reference evidence="2" key="1">
    <citation type="submission" date="2020-02" db="EMBL/GenBank/DDBJ databases">
        <title>Synteny-based analysis reveals conserved mechanism for high triclosan tolerance in Pseudomonas, as well as instances of horizontal transfer.</title>
        <authorList>
            <person name="Mcfarland A.G."/>
            <person name="Bertucci H.K."/>
            <person name="Litmann E."/>
            <person name="Shen J."/>
            <person name="Huttenhower C."/>
            <person name="Hartmann E.M."/>
        </authorList>
    </citation>
    <scope>NUCLEOTIDE SEQUENCE</scope>
    <source>
        <strain evidence="2">109A1</strain>
    </source>
</reference>